<keyword evidence="2" id="KW-1185">Reference proteome</keyword>
<comment type="caution">
    <text evidence="1">The sequence shown here is derived from an EMBL/GenBank/DDBJ whole genome shotgun (WGS) entry which is preliminary data.</text>
</comment>
<name>A0A922L4U6_DERFA</name>
<dbReference type="EMBL" id="ASGP02000005">
    <property type="protein sequence ID" value="KAH9506769.1"/>
    <property type="molecule type" value="Genomic_DNA"/>
</dbReference>
<protein>
    <submittedName>
        <fullName evidence="1">Uncharacterized protein</fullName>
    </submittedName>
</protein>
<dbReference type="AlphaFoldDB" id="A0A922L4U6"/>
<dbReference type="Proteomes" id="UP000790347">
    <property type="component" value="Unassembled WGS sequence"/>
</dbReference>
<evidence type="ECO:0000313" key="2">
    <source>
        <dbReference type="Proteomes" id="UP000790347"/>
    </source>
</evidence>
<proteinExistence type="predicted"/>
<reference evidence="1" key="1">
    <citation type="submission" date="2013-05" db="EMBL/GenBank/DDBJ databases">
        <authorList>
            <person name="Yim A.K.Y."/>
            <person name="Chan T.F."/>
            <person name="Ji K.M."/>
            <person name="Liu X.Y."/>
            <person name="Zhou J.W."/>
            <person name="Li R.Q."/>
            <person name="Yang K.Y."/>
            <person name="Li J."/>
            <person name="Li M."/>
            <person name="Law P.T.W."/>
            <person name="Wu Y.L."/>
            <person name="Cai Z.L."/>
            <person name="Qin H."/>
            <person name="Bao Y."/>
            <person name="Leung R.K.K."/>
            <person name="Ng P.K.S."/>
            <person name="Zou J."/>
            <person name="Zhong X.J."/>
            <person name="Ran P.X."/>
            <person name="Zhong N.S."/>
            <person name="Liu Z.G."/>
            <person name="Tsui S.K.W."/>
        </authorList>
    </citation>
    <scope>NUCLEOTIDE SEQUENCE</scope>
    <source>
        <strain evidence="1">Derf</strain>
        <tissue evidence="1">Whole organism</tissue>
    </source>
</reference>
<reference evidence="1" key="2">
    <citation type="journal article" date="2022" name="Res Sq">
        <title>Comparative Genomics Reveals Insights into the Divergent Evolution of Astigmatic Mites and Household Pest Adaptations.</title>
        <authorList>
            <person name="Xiong Q."/>
            <person name="Wan A.T.-Y."/>
            <person name="Liu X.-Y."/>
            <person name="Fung C.S.-H."/>
            <person name="Xiao X."/>
            <person name="Malainual N."/>
            <person name="Hou J."/>
            <person name="Wang L."/>
            <person name="Wang M."/>
            <person name="Yang K."/>
            <person name="Cui Y."/>
            <person name="Leung E."/>
            <person name="Nong W."/>
            <person name="Shin S.-K."/>
            <person name="Au S."/>
            <person name="Jeong K.Y."/>
            <person name="Chew F.T."/>
            <person name="Hui J."/>
            <person name="Leung T.F."/>
            <person name="Tungtrongchitr A."/>
            <person name="Zhong N."/>
            <person name="Liu Z."/>
            <person name="Tsui S."/>
        </authorList>
    </citation>
    <scope>NUCLEOTIDE SEQUENCE</scope>
    <source>
        <strain evidence="1">Derf</strain>
        <tissue evidence="1">Whole organism</tissue>
    </source>
</reference>
<gene>
    <name evidence="1" type="ORF">DERF_011486</name>
</gene>
<sequence>MAIGKRKDVSPNAELQPDSKQFVVNPQPRFGMRRLDCIDQPPAPLRTGHIQHILELEKTGRPTTMNF</sequence>
<organism evidence="1 2">
    <name type="scientific">Dermatophagoides farinae</name>
    <name type="common">American house dust mite</name>
    <dbReference type="NCBI Taxonomy" id="6954"/>
    <lineage>
        <taxon>Eukaryota</taxon>
        <taxon>Metazoa</taxon>
        <taxon>Ecdysozoa</taxon>
        <taxon>Arthropoda</taxon>
        <taxon>Chelicerata</taxon>
        <taxon>Arachnida</taxon>
        <taxon>Acari</taxon>
        <taxon>Acariformes</taxon>
        <taxon>Sarcoptiformes</taxon>
        <taxon>Astigmata</taxon>
        <taxon>Psoroptidia</taxon>
        <taxon>Analgoidea</taxon>
        <taxon>Pyroglyphidae</taxon>
        <taxon>Dermatophagoidinae</taxon>
        <taxon>Dermatophagoides</taxon>
    </lineage>
</organism>
<evidence type="ECO:0000313" key="1">
    <source>
        <dbReference type="EMBL" id="KAH9506769.1"/>
    </source>
</evidence>
<accession>A0A922L4U6</accession>